<proteinExistence type="predicted"/>
<dbReference type="CDD" id="cd07078">
    <property type="entry name" value="ALDH"/>
    <property type="match status" value="1"/>
</dbReference>
<dbReference type="Pfam" id="PF00171">
    <property type="entry name" value="Aldedh"/>
    <property type="match status" value="1"/>
</dbReference>
<reference evidence="4 5" key="1">
    <citation type="submission" date="2016-08" db="EMBL/GenBank/DDBJ databases">
        <title>Genome sequence of Clavibacter michiganensis spp. strain CASJ009.</title>
        <authorList>
            <person name="Thapa S.P."/>
            <person name="Coaker G."/>
        </authorList>
    </citation>
    <scope>NUCLEOTIDE SEQUENCE [LARGE SCALE GENOMIC DNA]</scope>
    <source>
        <strain evidence="4">CASJ009</strain>
    </source>
</reference>
<dbReference type="GO" id="GO:0016620">
    <property type="term" value="F:oxidoreductase activity, acting on the aldehyde or oxo group of donors, NAD or NADP as acceptor"/>
    <property type="evidence" value="ECO:0007669"/>
    <property type="project" value="InterPro"/>
</dbReference>
<feature type="region of interest" description="Disordered" evidence="2">
    <location>
        <begin position="1"/>
        <end position="42"/>
    </location>
</feature>
<feature type="compositionally biased region" description="Low complexity" evidence="2">
    <location>
        <begin position="1"/>
        <end position="10"/>
    </location>
</feature>
<evidence type="ECO:0000256" key="1">
    <source>
        <dbReference type="ARBA" id="ARBA00023002"/>
    </source>
</evidence>
<dbReference type="Gene3D" id="3.40.309.10">
    <property type="entry name" value="Aldehyde Dehydrogenase, Chain A, domain 2"/>
    <property type="match status" value="1"/>
</dbReference>
<comment type="caution">
    <text evidence="4">The sequence shown here is derived from an EMBL/GenBank/DDBJ whole genome shotgun (WGS) entry which is preliminary data.</text>
</comment>
<evidence type="ECO:0000259" key="3">
    <source>
        <dbReference type="Pfam" id="PF00171"/>
    </source>
</evidence>
<dbReference type="PANTHER" id="PTHR11699">
    <property type="entry name" value="ALDEHYDE DEHYDROGENASE-RELATED"/>
    <property type="match status" value="1"/>
</dbReference>
<dbReference type="Gene3D" id="3.40.605.10">
    <property type="entry name" value="Aldehyde Dehydrogenase, Chain A, domain 1"/>
    <property type="match status" value="1"/>
</dbReference>
<dbReference type="InterPro" id="IPR015590">
    <property type="entry name" value="Aldehyde_DH_dom"/>
</dbReference>
<evidence type="ECO:0000313" key="4">
    <source>
        <dbReference type="EMBL" id="OUE10250.1"/>
    </source>
</evidence>
<dbReference type="Proteomes" id="UP000195106">
    <property type="component" value="Unassembled WGS sequence"/>
</dbReference>
<dbReference type="SUPFAM" id="SSF53720">
    <property type="entry name" value="ALDH-like"/>
    <property type="match status" value="1"/>
</dbReference>
<evidence type="ECO:0000313" key="5">
    <source>
        <dbReference type="Proteomes" id="UP000195106"/>
    </source>
</evidence>
<feature type="region of interest" description="Disordered" evidence="2">
    <location>
        <begin position="476"/>
        <end position="500"/>
    </location>
</feature>
<dbReference type="AlphaFoldDB" id="A0A251XXN1"/>
<dbReference type="InterPro" id="IPR016162">
    <property type="entry name" value="Ald_DH_N"/>
</dbReference>
<dbReference type="InterPro" id="IPR016163">
    <property type="entry name" value="Ald_DH_C"/>
</dbReference>
<dbReference type="InterPro" id="IPR016161">
    <property type="entry name" value="Ald_DH/histidinol_DH"/>
</dbReference>
<organism evidence="4 5">
    <name type="scientific">Clavibacter michiganensis</name>
    <dbReference type="NCBI Taxonomy" id="28447"/>
    <lineage>
        <taxon>Bacteria</taxon>
        <taxon>Bacillati</taxon>
        <taxon>Actinomycetota</taxon>
        <taxon>Actinomycetes</taxon>
        <taxon>Micrococcales</taxon>
        <taxon>Microbacteriaceae</taxon>
        <taxon>Clavibacter</taxon>
    </lineage>
</organism>
<sequence length="500" mass="50942">MTTDTALDLDALFDPEETEAGPGTLTITDPRDGSLVGSIDASSPEEVDAAVRRSVAASAAWAAMPPAERGQAVRRAAHALAEHSEELAELNVRETGKPHGDALGGVGAGVDTLLQYSELGPVHRGRSLLGALPAVDYSVPRPRGVTVALTPWNDPVAVAAGIIGAALVMGNTVVHKPSERCPHLGELLGKVLADALPEGVLVSVVGGGDVGDRLVAHADTRVVAHVGSTAAGEAIARRAAGTPTHVIRENGGNDPLLVDAGVDPAWAAAQAALGSFANAGQICTSVERIYVHRAIAARFTAALVAEAERWNSSGDLGPLVDERMRDAVHEQVAEAITEGARALAGGHVPDGPGSRYPATVLVDCTDDMTVMTHETFGPVAAVRVVEDFDEALARASDDRYGLAASVLTASMEHAQRAAAELPVGTIKVNGVFGGAPGGAAQPRGRSGSGFGYGPELLDEMSTTTVVHIGLPVLDAGDSPAVTTPAEDATGSVSTDAGDAR</sequence>
<gene>
    <name evidence="4" type="primary">betB</name>
    <name evidence="4" type="ORF">CMsap09_14980</name>
</gene>
<protein>
    <submittedName>
        <fullName evidence="4">NAD/NADP-dependent betaine aldehyde dehydrogenase</fullName>
    </submittedName>
</protein>
<dbReference type="EMBL" id="MDHJ01000001">
    <property type="protein sequence ID" value="OUE10250.1"/>
    <property type="molecule type" value="Genomic_DNA"/>
</dbReference>
<evidence type="ECO:0000256" key="2">
    <source>
        <dbReference type="SAM" id="MobiDB-lite"/>
    </source>
</evidence>
<name>A0A251XXN1_9MICO</name>
<accession>A0A251XXN1</accession>
<keyword evidence="1" id="KW-0560">Oxidoreductase</keyword>
<feature type="domain" description="Aldehyde dehydrogenase" evidence="3">
    <location>
        <begin position="23"/>
        <end position="464"/>
    </location>
</feature>